<dbReference type="RefSeq" id="WP_394161131.1">
    <property type="nucleotide sequence ID" value="NZ_JBHGCJ010000001.1"/>
</dbReference>
<sequence>MLLSKRHVAPRVLLIEDTEDTRELSRMALESQACDVAAVSSAEAALGLLLAGERFDLVFTDVCLGGLSGIEAAERIKAFQPSLPVLVTSGLDPADVTAQLRPGIHFLPKPYSMSELLDAIRACFGAVETDQAA</sequence>
<feature type="modified residue" description="4-aspartylphosphate" evidence="2">
    <location>
        <position position="61"/>
    </location>
</feature>
<comment type="caution">
    <text evidence="4">The sequence shown here is derived from an EMBL/GenBank/DDBJ whole genome shotgun (WGS) entry which is preliminary data.</text>
</comment>
<dbReference type="PANTHER" id="PTHR44591">
    <property type="entry name" value="STRESS RESPONSE REGULATOR PROTEIN 1"/>
    <property type="match status" value="1"/>
</dbReference>
<dbReference type="PANTHER" id="PTHR44591:SF21">
    <property type="entry name" value="TWO-COMPONENT RESPONSE REGULATOR"/>
    <property type="match status" value="1"/>
</dbReference>
<evidence type="ECO:0000256" key="2">
    <source>
        <dbReference type="PROSITE-ProRule" id="PRU00169"/>
    </source>
</evidence>
<dbReference type="Proteomes" id="UP001605261">
    <property type="component" value="Unassembled WGS sequence"/>
</dbReference>
<dbReference type="InterPro" id="IPR001789">
    <property type="entry name" value="Sig_transdc_resp-reg_receiver"/>
</dbReference>
<evidence type="ECO:0000256" key="1">
    <source>
        <dbReference type="ARBA" id="ARBA00022553"/>
    </source>
</evidence>
<name>A0ABW7CW12_9GAMM</name>
<reference evidence="4 5" key="1">
    <citation type="submission" date="2024-09" db="EMBL/GenBank/DDBJ databases">
        <authorList>
            <consortium name="All-Russian atlas of soil microorganisms"/>
            <consortium name="as a basis for the search for new antimicrobial producers and enzymes with unique properties"/>
            <person name="Sokolova E.A."/>
            <person name="Voronina E.N."/>
        </authorList>
    </citation>
    <scope>NUCLEOTIDE SEQUENCE [LARGE SCALE GENOMIC DNA]</scope>
    <source>
        <strain evidence="4 5">AF-22b-331.1</strain>
    </source>
</reference>
<evidence type="ECO:0000313" key="5">
    <source>
        <dbReference type="Proteomes" id="UP001605261"/>
    </source>
</evidence>
<evidence type="ECO:0000313" key="4">
    <source>
        <dbReference type="EMBL" id="MFG6108068.1"/>
    </source>
</evidence>
<dbReference type="SMART" id="SM00448">
    <property type="entry name" value="REC"/>
    <property type="match status" value="1"/>
</dbReference>
<gene>
    <name evidence="4" type="ORF">ACEU0G_001540</name>
</gene>
<dbReference type="CDD" id="cd00156">
    <property type="entry name" value="REC"/>
    <property type="match status" value="1"/>
</dbReference>
<accession>A0ABW7CW12</accession>
<dbReference type="InterPro" id="IPR050595">
    <property type="entry name" value="Bact_response_regulator"/>
</dbReference>
<dbReference type="InterPro" id="IPR011006">
    <property type="entry name" value="CheY-like_superfamily"/>
</dbReference>
<dbReference type="Pfam" id="PF00072">
    <property type="entry name" value="Response_reg"/>
    <property type="match status" value="1"/>
</dbReference>
<dbReference type="PROSITE" id="PS50110">
    <property type="entry name" value="RESPONSE_REGULATORY"/>
    <property type="match status" value="1"/>
</dbReference>
<proteinExistence type="predicted"/>
<keyword evidence="5" id="KW-1185">Reference proteome</keyword>
<dbReference type="SUPFAM" id="SSF52172">
    <property type="entry name" value="CheY-like"/>
    <property type="match status" value="1"/>
</dbReference>
<organism evidence="4 5">
    <name type="scientific">Stenotrophomonas nematodicola</name>
    <dbReference type="NCBI Taxonomy" id="2656746"/>
    <lineage>
        <taxon>Bacteria</taxon>
        <taxon>Pseudomonadati</taxon>
        <taxon>Pseudomonadota</taxon>
        <taxon>Gammaproteobacteria</taxon>
        <taxon>Lysobacterales</taxon>
        <taxon>Lysobacteraceae</taxon>
        <taxon>Stenotrophomonas</taxon>
    </lineage>
</organism>
<keyword evidence="1 2" id="KW-0597">Phosphoprotein</keyword>
<evidence type="ECO:0000259" key="3">
    <source>
        <dbReference type="PROSITE" id="PS50110"/>
    </source>
</evidence>
<protein>
    <submittedName>
        <fullName evidence="4">Response regulator</fullName>
    </submittedName>
</protein>
<dbReference type="Gene3D" id="3.40.50.2300">
    <property type="match status" value="1"/>
</dbReference>
<dbReference type="EMBL" id="JBHGCJ010000001">
    <property type="protein sequence ID" value="MFG6108068.1"/>
    <property type="molecule type" value="Genomic_DNA"/>
</dbReference>
<feature type="domain" description="Response regulatory" evidence="3">
    <location>
        <begin position="11"/>
        <end position="124"/>
    </location>
</feature>